<dbReference type="EMBL" id="FTOO01000007">
    <property type="protein sequence ID" value="SIS93703.1"/>
    <property type="molecule type" value="Genomic_DNA"/>
</dbReference>
<dbReference type="OrthoDB" id="8434698at2"/>
<feature type="domain" description="Carbohydrate kinase FGGY C-terminal" evidence="5">
    <location>
        <begin position="361"/>
        <end position="440"/>
    </location>
</feature>
<feature type="domain" description="Carbohydrate kinase FGGY N-terminal" evidence="4">
    <location>
        <begin position="3"/>
        <end position="235"/>
    </location>
</feature>
<comment type="similarity">
    <text evidence="1">Belongs to the FGGY kinase family.</text>
</comment>
<dbReference type="SUPFAM" id="SSF53067">
    <property type="entry name" value="Actin-like ATPase domain"/>
    <property type="match status" value="2"/>
</dbReference>
<dbReference type="GO" id="GO:0005829">
    <property type="term" value="C:cytosol"/>
    <property type="evidence" value="ECO:0007669"/>
    <property type="project" value="TreeGrafter"/>
</dbReference>
<dbReference type="AlphaFoldDB" id="A0A1N7N5M1"/>
<reference evidence="7" key="1">
    <citation type="submission" date="2017-01" db="EMBL/GenBank/DDBJ databases">
        <authorList>
            <person name="Varghese N."/>
            <person name="Submissions S."/>
        </authorList>
    </citation>
    <scope>NUCLEOTIDE SEQUENCE [LARGE SCALE GENOMIC DNA]</scope>
    <source>
        <strain evidence="7">DSM 16176</strain>
    </source>
</reference>
<proteinExistence type="inferred from homology"/>
<keyword evidence="2" id="KW-0808">Transferase</keyword>
<protein>
    <submittedName>
        <fullName evidence="6">Sedoheptulokinase</fullName>
    </submittedName>
</protein>
<dbReference type="GO" id="GO:0050277">
    <property type="term" value="F:sedoheptulokinase activity"/>
    <property type="evidence" value="ECO:0007669"/>
    <property type="project" value="TreeGrafter"/>
</dbReference>
<organism evidence="6 7">
    <name type="scientific">Alicyclobacillus vulcanalis</name>
    <dbReference type="NCBI Taxonomy" id="252246"/>
    <lineage>
        <taxon>Bacteria</taxon>
        <taxon>Bacillati</taxon>
        <taxon>Bacillota</taxon>
        <taxon>Bacilli</taxon>
        <taxon>Bacillales</taxon>
        <taxon>Alicyclobacillaceae</taxon>
        <taxon>Alicyclobacillus</taxon>
    </lineage>
</organism>
<evidence type="ECO:0000259" key="5">
    <source>
        <dbReference type="Pfam" id="PF02782"/>
    </source>
</evidence>
<dbReference type="PIRSF" id="PIRSF000538">
    <property type="entry name" value="GlpK"/>
    <property type="match status" value="1"/>
</dbReference>
<dbReference type="PANTHER" id="PTHR10196">
    <property type="entry name" value="SUGAR KINASE"/>
    <property type="match status" value="1"/>
</dbReference>
<evidence type="ECO:0000313" key="6">
    <source>
        <dbReference type="EMBL" id="SIS93703.1"/>
    </source>
</evidence>
<dbReference type="Pfam" id="PF02782">
    <property type="entry name" value="FGGY_C"/>
    <property type="match status" value="1"/>
</dbReference>
<keyword evidence="3 6" id="KW-0418">Kinase</keyword>
<evidence type="ECO:0000259" key="4">
    <source>
        <dbReference type="Pfam" id="PF00370"/>
    </source>
</evidence>
<dbReference type="Proteomes" id="UP000186156">
    <property type="component" value="Unassembled WGS sequence"/>
</dbReference>
<evidence type="ECO:0000256" key="1">
    <source>
        <dbReference type="ARBA" id="ARBA00009156"/>
    </source>
</evidence>
<dbReference type="Pfam" id="PF00370">
    <property type="entry name" value="FGGY_N"/>
    <property type="match status" value="1"/>
</dbReference>
<dbReference type="STRING" id="252246.SAMN05421799_10793"/>
<keyword evidence="7" id="KW-1185">Reference proteome</keyword>
<dbReference type="Gene3D" id="3.30.420.40">
    <property type="match status" value="2"/>
</dbReference>
<dbReference type="InterPro" id="IPR018484">
    <property type="entry name" value="FGGY_N"/>
</dbReference>
<dbReference type="GO" id="GO:0006071">
    <property type="term" value="P:glycerol metabolic process"/>
    <property type="evidence" value="ECO:0007669"/>
    <property type="project" value="TreeGrafter"/>
</dbReference>
<accession>A0A1N7N5M1</accession>
<evidence type="ECO:0000256" key="3">
    <source>
        <dbReference type="ARBA" id="ARBA00022777"/>
    </source>
</evidence>
<dbReference type="CDD" id="cd07777">
    <property type="entry name" value="ASKHA_NBD_FGGY_SHK"/>
    <property type="match status" value="1"/>
</dbReference>
<gene>
    <name evidence="6" type="ORF">SAMN05421799_10793</name>
</gene>
<dbReference type="InterPro" id="IPR000577">
    <property type="entry name" value="Carb_kinase_FGGY"/>
</dbReference>
<evidence type="ECO:0000313" key="7">
    <source>
        <dbReference type="Proteomes" id="UP000186156"/>
    </source>
</evidence>
<dbReference type="RefSeq" id="WP_076347417.1">
    <property type="nucleotide sequence ID" value="NZ_FTOO01000007.1"/>
</dbReference>
<name>A0A1N7N5M1_9BACL</name>
<sequence length="441" mass="45585">MKALGVDLGTTSVAAVVFDTAAASVVWSMSRPHGASLQVSDPLAAEQDAARIMDIAAGMVDAGLAAHPDVQALGVTGQMHGLIYLDDRLRPLSPLFTWQDGRGGRRVADGELETFAQQLSRLTGCRVAPGFAMATHAYLAAHGLVPRGAASLVTLPDAFAARLASRSRPLLHASLAHSMGGFDLDQAAFSADGLAAAGIDLALIPEVVSDPTVVGAYRGVPVAVALGDHQASFLGAVGAEEGAVLVNIGTGAQVSVCVTGSPALPSEAELRPFVGPRRLASVATLAGGAAYALVASFFDRVVRMYGQEPVRSAYDALDEAIGAWREAGGGPFPRVRPTFFGVRWSEEQGARIEAWTAAGMVPEAFAWGVLRGIAEELHAGYLRLLGDEKPAPSAIAGAGNALRQNRHLLDAVAEVFGCPVSLAPYPEEAAQGAARWAAMAV</sequence>
<dbReference type="PANTHER" id="PTHR10196:SF67">
    <property type="entry name" value="SEDOHEPTULOKINASE"/>
    <property type="match status" value="1"/>
</dbReference>
<dbReference type="InterPro" id="IPR018485">
    <property type="entry name" value="FGGY_C"/>
</dbReference>
<dbReference type="InterPro" id="IPR043129">
    <property type="entry name" value="ATPase_NBD"/>
</dbReference>
<evidence type="ECO:0000256" key="2">
    <source>
        <dbReference type="ARBA" id="ARBA00022679"/>
    </source>
</evidence>